<dbReference type="EMBL" id="BGPR01030661">
    <property type="protein sequence ID" value="GBO03303.1"/>
    <property type="molecule type" value="Genomic_DNA"/>
</dbReference>
<protein>
    <submittedName>
        <fullName evidence="1">Uncharacterized protein</fullName>
    </submittedName>
</protein>
<reference evidence="1 2" key="1">
    <citation type="journal article" date="2019" name="Sci. Rep.">
        <title>Orb-weaving spider Araneus ventricosus genome elucidates the spidroin gene catalogue.</title>
        <authorList>
            <person name="Kono N."/>
            <person name="Nakamura H."/>
            <person name="Ohtoshi R."/>
            <person name="Moran D.A.P."/>
            <person name="Shinohara A."/>
            <person name="Yoshida Y."/>
            <person name="Fujiwara M."/>
            <person name="Mori M."/>
            <person name="Tomita M."/>
            <person name="Arakawa K."/>
        </authorList>
    </citation>
    <scope>NUCLEOTIDE SEQUENCE [LARGE SCALE GENOMIC DNA]</scope>
</reference>
<evidence type="ECO:0000313" key="2">
    <source>
        <dbReference type="Proteomes" id="UP000499080"/>
    </source>
</evidence>
<dbReference type="Proteomes" id="UP000499080">
    <property type="component" value="Unassembled WGS sequence"/>
</dbReference>
<dbReference type="AlphaFoldDB" id="A0A4Y2TRN6"/>
<sequence>MSSEMVTPEGCFSGDYAIMYNGPKEGSLFLGGVHAVLQRTQPDKIIQSLPYDSAMPLEALACEKTYVT</sequence>
<keyword evidence="2" id="KW-1185">Reference proteome</keyword>
<proteinExistence type="predicted"/>
<accession>A0A4Y2TRN6</accession>
<comment type="caution">
    <text evidence="1">The sequence shown here is derived from an EMBL/GenBank/DDBJ whole genome shotgun (WGS) entry which is preliminary data.</text>
</comment>
<evidence type="ECO:0000313" key="1">
    <source>
        <dbReference type="EMBL" id="GBO03303.1"/>
    </source>
</evidence>
<name>A0A4Y2TRN6_ARAVE</name>
<gene>
    <name evidence="1" type="ORF">AVEN_185723_1</name>
</gene>
<organism evidence="1 2">
    <name type="scientific">Araneus ventricosus</name>
    <name type="common">Orbweaver spider</name>
    <name type="synonym">Epeira ventricosa</name>
    <dbReference type="NCBI Taxonomy" id="182803"/>
    <lineage>
        <taxon>Eukaryota</taxon>
        <taxon>Metazoa</taxon>
        <taxon>Ecdysozoa</taxon>
        <taxon>Arthropoda</taxon>
        <taxon>Chelicerata</taxon>
        <taxon>Arachnida</taxon>
        <taxon>Araneae</taxon>
        <taxon>Araneomorphae</taxon>
        <taxon>Entelegynae</taxon>
        <taxon>Araneoidea</taxon>
        <taxon>Araneidae</taxon>
        <taxon>Araneus</taxon>
    </lineage>
</organism>